<dbReference type="InterPro" id="IPR009936">
    <property type="entry name" value="DUF1468"/>
</dbReference>
<evidence type="ECO:0000259" key="2">
    <source>
        <dbReference type="Pfam" id="PF07331"/>
    </source>
</evidence>
<keyword evidence="1" id="KW-1133">Transmembrane helix</keyword>
<evidence type="ECO:0000313" key="3">
    <source>
        <dbReference type="EMBL" id="PIE32082.1"/>
    </source>
</evidence>
<feature type="transmembrane region" description="Helical" evidence="1">
    <location>
        <begin position="31"/>
        <end position="49"/>
    </location>
</feature>
<accession>A0A2G6KAS2</accession>
<dbReference type="EMBL" id="PDSK01000118">
    <property type="protein sequence ID" value="PIE32082.1"/>
    <property type="molecule type" value="Genomic_DNA"/>
</dbReference>
<evidence type="ECO:0000256" key="1">
    <source>
        <dbReference type="SAM" id="Phobius"/>
    </source>
</evidence>
<proteinExistence type="predicted"/>
<feature type="transmembrane region" description="Helical" evidence="1">
    <location>
        <begin position="134"/>
        <end position="153"/>
    </location>
</feature>
<sequence>MKNACLASFYCSVYSDNLVIPVMKEHNMPKADFVTSIVLVLFGIAVFILSVKMPKMEELGADPYSAPGIVPGFLGGIIAFLGVVLFWRSLRQGGARLELSGEKWAAFFRDNAYRRVLLTSLLGVIYGIGLLGRVPYVLATFVYVLVFVVLFEYRQDISLHDQKKMLFWACIQAVFVSGIIAGVFRYLFLVDLP</sequence>
<dbReference type="Proteomes" id="UP000230821">
    <property type="component" value="Unassembled WGS sequence"/>
</dbReference>
<name>A0A2G6KAS2_9BACT</name>
<protein>
    <recommendedName>
        <fullName evidence="2">DUF1468 domain-containing protein</fullName>
    </recommendedName>
</protein>
<comment type="caution">
    <text evidence="3">The sequence shown here is derived from an EMBL/GenBank/DDBJ whole genome shotgun (WGS) entry which is preliminary data.</text>
</comment>
<feature type="transmembrane region" description="Helical" evidence="1">
    <location>
        <begin position="165"/>
        <end position="188"/>
    </location>
</feature>
<feature type="transmembrane region" description="Helical" evidence="1">
    <location>
        <begin position="111"/>
        <end position="128"/>
    </location>
</feature>
<dbReference type="Pfam" id="PF07331">
    <property type="entry name" value="TctB"/>
    <property type="match status" value="1"/>
</dbReference>
<organism evidence="3 4">
    <name type="scientific">candidate division KSB3 bacterium</name>
    <dbReference type="NCBI Taxonomy" id="2044937"/>
    <lineage>
        <taxon>Bacteria</taxon>
        <taxon>candidate division KSB3</taxon>
    </lineage>
</organism>
<feature type="transmembrane region" description="Helical" evidence="1">
    <location>
        <begin position="69"/>
        <end position="90"/>
    </location>
</feature>
<dbReference type="AlphaFoldDB" id="A0A2G6KAS2"/>
<gene>
    <name evidence="3" type="ORF">CSA56_16595</name>
</gene>
<evidence type="ECO:0000313" key="4">
    <source>
        <dbReference type="Proteomes" id="UP000230821"/>
    </source>
</evidence>
<feature type="domain" description="DUF1468" evidence="2">
    <location>
        <begin position="35"/>
        <end position="193"/>
    </location>
</feature>
<reference evidence="3 4" key="1">
    <citation type="submission" date="2017-10" db="EMBL/GenBank/DDBJ databases">
        <title>Novel microbial diversity and functional potential in the marine mammal oral microbiome.</title>
        <authorList>
            <person name="Dudek N.K."/>
            <person name="Sun C.L."/>
            <person name="Burstein D."/>
            <person name="Kantor R.S."/>
            <person name="Aliaga Goltsman D.S."/>
            <person name="Bik E.M."/>
            <person name="Thomas B.C."/>
            <person name="Banfield J.F."/>
            <person name="Relman D.A."/>
        </authorList>
    </citation>
    <scope>NUCLEOTIDE SEQUENCE [LARGE SCALE GENOMIC DNA]</scope>
    <source>
        <strain evidence="3">DOLJORAL78_47_16</strain>
    </source>
</reference>
<keyword evidence="1" id="KW-0472">Membrane</keyword>
<keyword evidence="1" id="KW-0812">Transmembrane</keyword>